<proteinExistence type="predicted"/>
<evidence type="ECO:0000313" key="1">
    <source>
        <dbReference type="EMBL" id="ADQ52868.1"/>
    </source>
</evidence>
<dbReference type="EMBL" id="GU396103">
    <property type="protein sequence ID" value="ADQ52868.1"/>
    <property type="molecule type" value="Genomic_DNA"/>
</dbReference>
<organism evidence="1 2">
    <name type="scientific">Aeromonas phage PX29</name>
    <dbReference type="NCBI Taxonomy" id="926067"/>
    <lineage>
        <taxon>Viruses</taxon>
        <taxon>Duplodnaviria</taxon>
        <taxon>Heunggongvirae</taxon>
        <taxon>Uroviricota</taxon>
        <taxon>Caudoviricetes</taxon>
        <taxon>Pantevenvirales</taxon>
        <taxon>Straboviridae</taxon>
        <taxon>Angelvirus</taxon>
        <taxon>Angelvirus px29</taxon>
    </lineage>
</organism>
<dbReference type="KEGG" id="vg:18560073"/>
<dbReference type="RefSeq" id="YP_009011578.1">
    <property type="nucleotide sequence ID" value="NC_023688.1"/>
</dbReference>
<accession>E5DQ82</accession>
<dbReference type="OrthoDB" id="25676at10239"/>
<evidence type="ECO:0000313" key="2">
    <source>
        <dbReference type="Proteomes" id="UP000008726"/>
    </source>
</evidence>
<sequence>MRNVNELVYNIKTFKQAIVEHANEIKVNGDSNWESNDAIIDDAGNVEFWFHSHKGEGDHYRTSLNLKLFTDDRVIDHHLANCKTELKEKIEHDGV</sequence>
<dbReference type="Proteomes" id="UP000008726">
    <property type="component" value="Segment"/>
</dbReference>
<keyword evidence="2" id="KW-1185">Reference proteome</keyword>
<name>E5DQ82_9CAUD</name>
<dbReference type="GeneID" id="18560073"/>
<gene>
    <name evidence="1" type="ORF">PX29p149</name>
</gene>
<protein>
    <submittedName>
        <fullName evidence="1">Uncharacterized protein</fullName>
    </submittedName>
</protein>
<reference evidence="1 2" key="1">
    <citation type="journal article" date="2010" name="Virol. J.">
        <title>Genomes of the T4-related bacteriophages as windows on microbial genome evolution.</title>
        <authorList>
            <person name="Petrov V.M."/>
            <person name="Ratnayaka S."/>
            <person name="Nolan J.M."/>
            <person name="Miller E.S."/>
            <person name="Karam J.D."/>
        </authorList>
    </citation>
    <scope>NUCLEOTIDE SEQUENCE [LARGE SCALE GENOMIC DNA]</scope>
</reference>